<organism evidence="1 2">
    <name type="scientific">Actinoplanes campanulatus</name>
    <dbReference type="NCBI Taxonomy" id="113559"/>
    <lineage>
        <taxon>Bacteria</taxon>
        <taxon>Bacillati</taxon>
        <taxon>Actinomycetota</taxon>
        <taxon>Actinomycetes</taxon>
        <taxon>Micromonosporales</taxon>
        <taxon>Micromonosporaceae</taxon>
        <taxon>Actinoplanes</taxon>
    </lineage>
</organism>
<name>A0A7W5ADF2_9ACTN</name>
<protein>
    <recommendedName>
        <fullName evidence="3">Flavin reductase</fullName>
    </recommendedName>
</protein>
<sequence length="96" mass="10660">MPVFPTVAHQPKGNAAVSMHVPVHPVWTCAACGRPWPCPSRQRQLLAEYTDARVSLLVFLSACFVQACADFGTTPAGVLYRRFLAWPHEMPIDPDR</sequence>
<dbReference type="RefSeq" id="WP_229795073.1">
    <property type="nucleotide sequence ID" value="NZ_BMPW01000015.1"/>
</dbReference>
<keyword evidence="2" id="KW-1185">Reference proteome</keyword>
<proteinExistence type="predicted"/>
<comment type="caution">
    <text evidence="1">The sequence shown here is derived from an EMBL/GenBank/DDBJ whole genome shotgun (WGS) entry which is preliminary data.</text>
</comment>
<gene>
    <name evidence="1" type="ORF">FHR83_001750</name>
</gene>
<evidence type="ECO:0008006" key="3">
    <source>
        <dbReference type="Google" id="ProtNLM"/>
    </source>
</evidence>
<dbReference type="EMBL" id="JACHXF010000002">
    <property type="protein sequence ID" value="MBB3094101.1"/>
    <property type="molecule type" value="Genomic_DNA"/>
</dbReference>
<evidence type="ECO:0000313" key="1">
    <source>
        <dbReference type="EMBL" id="MBB3094101.1"/>
    </source>
</evidence>
<dbReference type="AlphaFoldDB" id="A0A7W5ADF2"/>
<evidence type="ECO:0000313" key="2">
    <source>
        <dbReference type="Proteomes" id="UP000590749"/>
    </source>
</evidence>
<accession>A0A7W5ADF2</accession>
<dbReference type="Proteomes" id="UP000590749">
    <property type="component" value="Unassembled WGS sequence"/>
</dbReference>
<reference evidence="1 2" key="1">
    <citation type="submission" date="2020-08" db="EMBL/GenBank/DDBJ databases">
        <title>Genomic Encyclopedia of Type Strains, Phase III (KMG-III): the genomes of soil and plant-associated and newly described type strains.</title>
        <authorList>
            <person name="Whitman W."/>
        </authorList>
    </citation>
    <scope>NUCLEOTIDE SEQUENCE [LARGE SCALE GENOMIC DNA]</scope>
    <source>
        <strain evidence="1 2">CECT 3287</strain>
    </source>
</reference>